<feature type="compositionally biased region" description="Pro residues" evidence="2">
    <location>
        <begin position="473"/>
        <end position="496"/>
    </location>
</feature>
<dbReference type="EMBL" id="KB311953">
    <property type="protein sequence ID" value="ELT88152.1"/>
    <property type="molecule type" value="Genomic_DNA"/>
</dbReference>
<feature type="region of interest" description="Disordered" evidence="2">
    <location>
        <begin position="915"/>
        <end position="953"/>
    </location>
</feature>
<dbReference type="PANTHER" id="PTHR14164">
    <property type="entry name" value="PERICENTRIOLAR MATERIAL 1-RELATED"/>
    <property type="match status" value="1"/>
</dbReference>
<feature type="coiled-coil region" evidence="1">
    <location>
        <begin position="795"/>
        <end position="822"/>
    </location>
</feature>
<feature type="region of interest" description="Disordered" evidence="2">
    <location>
        <begin position="1257"/>
        <end position="1289"/>
    </location>
</feature>
<feature type="region of interest" description="Disordered" evidence="2">
    <location>
        <begin position="1414"/>
        <end position="1439"/>
    </location>
</feature>
<dbReference type="InterPro" id="IPR031446">
    <property type="entry name" value="PCM1_C"/>
</dbReference>
<dbReference type="Proteomes" id="UP000014760">
    <property type="component" value="Unassembled WGS sequence"/>
</dbReference>
<protein>
    <recommendedName>
        <fullName evidence="3">Pericentriolar material 1 protein C-terminal domain-containing protein</fullName>
    </recommendedName>
</protein>
<feature type="region of interest" description="Disordered" evidence="2">
    <location>
        <begin position="467"/>
        <end position="499"/>
    </location>
</feature>
<dbReference type="HOGENOM" id="CLU_002145_0_0_1"/>
<feature type="compositionally biased region" description="Low complexity" evidence="2">
    <location>
        <begin position="1461"/>
        <end position="1472"/>
    </location>
</feature>
<feature type="coiled-coil region" evidence="1">
    <location>
        <begin position="706"/>
        <end position="733"/>
    </location>
</feature>
<feature type="compositionally biased region" description="Polar residues" evidence="2">
    <location>
        <begin position="1703"/>
        <end position="1717"/>
    </location>
</feature>
<feature type="compositionally biased region" description="Polar residues" evidence="2">
    <location>
        <begin position="1421"/>
        <end position="1432"/>
    </location>
</feature>
<accession>R7T4X2</accession>
<dbReference type="Pfam" id="PF15717">
    <property type="entry name" value="PCM1_C"/>
    <property type="match status" value="1"/>
</dbReference>
<feature type="region of interest" description="Disordered" evidence="2">
    <location>
        <begin position="645"/>
        <end position="706"/>
    </location>
</feature>
<evidence type="ECO:0000313" key="6">
    <source>
        <dbReference type="Proteomes" id="UP000014760"/>
    </source>
</evidence>
<keyword evidence="6" id="KW-1185">Reference proteome</keyword>
<dbReference type="PANTHER" id="PTHR14164:SF12">
    <property type="entry name" value="PERICENTRIOLAR MATERIAL 1 PROTEIN"/>
    <property type="match status" value="1"/>
</dbReference>
<feature type="compositionally biased region" description="Acidic residues" evidence="2">
    <location>
        <begin position="1848"/>
        <end position="1864"/>
    </location>
</feature>
<dbReference type="GO" id="GO:0034451">
    <property type="term" value="C:centriolar satellite"/>
    <property type="evidence" value="ECO:0007669"/>
    <property type="project" value="TreeGrafter"/>
</dbReference>
<feature type="coiled-coil region" evidence="1">
    <location>
        <begin position="359"/>
        <end position="396"/>
    </location>
</feature>
<proteinExistence type="predicted"/>
<feature type="domain" description="Pericentriolar material 1 protein C-terminal" evidence="3">
    <location>
        <begin position="1345"/>
        <end position="1851"/>
    </location>
</feature>
<feature type="region of interest" description="Disordered" evidence="2">
    <location>
        <begin position="1461"/>
        <end position="1481"/>
    </location>
</feature>
<evidence type="ECO:0000259" key="3">
    <source>
        <dbReference type="Pfam" id="PF15717"/>
    </source>
</evidence>
<dbReference type="GO" id="GO:0071539">
    <property type="term" value="P:protein localization to centrosome"/>
    <property type="evidence" value="ECO:0007669"/>
    <property type="project" value="InterPro"/>
</dbReference>
<feature type="compositionally biased region" description="Polar residues" evidence="2">
    <location>
        <begin position="674"/>
        <end position="698"/>
    </location>
</feature>
<feature type="region of interest" description="Disordered" evidence="2">
    <location>
        <begin position="976"/>
        <end position="1016"/>
    </location>
</feature>
<feature type="region of interest" description="Disordered" evidence="2">
    <location>
        <begin position="1186"/>
        <end position="1205"/>
    </location>
</feature>
<feature type="region of interest" description="Disordered" evidence="2">
    <location>
        <begin position="830"/>
        <end position="882"/>
    </location>
</feature>
<keyword evidence="1" id="KW-0175">Coiled coil</keyword>
<feature type="compositionally biased region" description="Basic residues" evidence="2">
    <location>
        <begin position="1091"/>
        <end position="1103"/>
    </location>
</feature>
<dbReference type="GO" id="GO:1905515">
    <property type="term" value="P:non-motile cilium assembly"/>
    <property type="evidence" value="ECO:0007669"/>
    <property type="project" value="TreeGrafter"/>
</dbReference>
<gene>
    <name evidence="4" type="ORF">CAPTEDRAFT_228845</name>
</gene>
<organism evidence="4">
    <name type="scientific">Capitella teleta</name>
    <name type="common">Polychaete worm</name>
    <dbReference type="NCBI Taxonomy" id="283909"/>
    <lineage>
        <taxon>Eukaryota</taxon>
        <taxon>Metazoa</taxon>
        <taxon>Spiralia</taxon>
        <taxon>Lophotrochozoa</taxon>
        <taxon>Annelida</taxon>
        <taxon>Polychaeta</taxon>
        <taxon>Sedentaria</taxon>
        <taxon>Scolecida</taxon>
        <taxon>Capitellidae</taxon>
        <taxon>Capitella</taxon>
    </lineage>
</organism>
<feature type="compositionally biased region" description="Basic and acidic residues" evidence="2">
    <location>
        <begin position="976"/>
        <end position="985"/>
    </location>
</feature>
<dbReference type="GO" id="GO:0036064">
    <property type="term" value="C:ciliary basal body"/>
    <property type="evidence" value="ECO:0007669"/>
    <property type="project" value="TreeGrafter"/>
</dbReference>
<feature type="compositionally biased region" description="Basic and acidic residues" evidence="2">
    <location>
        <begin position="659"/>
        <end position="670"/>
    </location>
</feature>
<feature type="region of interest" description="Disordered" evidence="2">
    <location>
        <begin position="1030"/>
        <end position="1113"/>
    </location>
</feature>
<evidence type="ECO:0000256" key="2">
    <source>
        <dbReference type="SAM" id="MobiDB-lite"/>
    </source>
</evidence>
<dbReference type="InterPro" id="IPR024138">
    <property type="entry name" value="Pericentriolar_Pcm1"/>
</dbReference>
<name>R7T4X2_CAPTE</name>
<dbReference type="EMBL" id="AMQN01003477">
    <property type="status" value="NOT_ANNOTATED_CDS"/>
    <property type="molecule type" value="Genomic_DNA"/>
</dbReference>
<feature type="region of interest" description="Disordered" evidence="2">
    <location>
        <begin position="29"/>
        <end position="127"/>
    </location>
</feature>
<feature type="compositionally biased region" description="Polar residues" evidence="2">
    <location>
        <begin position="53"/>
        <end position="66"/>
    </location>
</feature>
<reference evidence="5" key="3">
    <citation type="submission" date="2015-06" db="UniProtKB">
        <authorList>
            <consortium name="EnsemblMetazoa"/>
        </authorList>
    </citation>
    <scope>IDENTIFICATION</scope>
</reference>
<feature type="region of interest" description="Disordered" evidence="2">
    <location>
        <begin position="315"/>
        <end position="346"/>
    </location>
</feature>
<feature type="coiled-coil region" evidence="1">
    <location>
        <begin position="509"/>
        <end position="619"/>
    </location>
</feature>
<feature type="compositionally biased region" description="Basic and acidic residues" evidence="2">
    <location>
        <begin position="839"/>
        <end position="866"/>
    </location>
</feature>
<feature type="compositionally biased region" description="Polar residues" evidence="2">
    <location>
        <begin position="1062"/>
        <end position="1090"/>
    </location>
</feature>
<evidence type="ECO:0000313" key="5">
    <source>
        <dbReference type="EnsemblMetazoa" id="CapteP228845"/>
    </source>
</evidence>
<dbReference type="STRING" id="283909.R7T4X2"/>
<sequence>MTSNSGASGGRLPPSDARNLAAMNRLINSVERADSAERGSAGSSWLDERPNNWDFSSWQPSTTFDNTGARRMKKANEAKEQNHGVERERPRDTEQRRPAAEHFTPEEGRGNHRHRPATFPRTKGPLSQKAALENLRQELSYSDIEEVTMDTGEWNNERSMHRDVRSGLTPLQDMERNEMDHKEAEEGPDSNQIVGRLMQIRDYIKQASTMMERLRKVPDAKSCEQFEKMSGIVCHLKEQEKGYLSLLQKILVSREEDVLMRQNSSTLCQETPSESEATTELDAFVINSSEDDENIARNAMSLNLNNTRPMIEDRLGRHGDTDNEEAINSARSSNPGNDEELSWDDGNTFPAINELLSKKSELQSYLENKNGELAALRQQQELLKQMLQQQEQLKALHGRHAALTALQEEAEQGIDAQGATALNNEGSVKSDNRDDLGDGACGGGDDELIPQQIVELRRQLEFLKNTEQMNGHPSPPPAKKTPPPPRPPPPHPPPASIQPDQNAAELEQLSIASTERRQLQDKLLQLQHKKEHMDSLLQELHSMRAERLVLNNEVENGSNCSSVGRMADGMLATASADHTAEEAEELLEMLEARNRLKKLQDVKERLNELKNLVQYYETGNEFIHGNQGQGQIEVHDLEEVSSLVANDFEDLPPAKNMSLKKESENRRRSMNDGAGSSRQPIDPSDTTETTSQMSSSAEGWNEDPQVQEKVERLKEAKEKLRRLQELVAMVQHSPDLAHALPNDLADLAASVQDDTESQFSSQARSPAAAAVAAVSRANNISAADGAAALSFQDREQLYQRKMDEQKDELHDLMQERDRLLRVQGELQHLHDALPAQPTERSRTESVNDSSRRSVDKCSKGRSEPPRPARQAPQDVTVTFQEPLETVVSNEELFDRMRQQRILREELRERKKELEQFMRKGNDRPRRHYGRNQDNQSDNVSYSNKSYQDGASASEDVTMATWGGSTAGNLESIEEGEAGRRMAHEDHDEDDAYPSDGVVQVEEEEEANGDSDRDTYTIEDEDYRLSARRDNRHQHQPMEQAPAPLGEASQQARRRQHREAESLSATAPFQDGSYTFNNWSTNNQVLNNTRNTRVKSARRRRRQQRGLSAEDNPILYKMQQDIRELRTQLDSQNSPSSSEGLQHQCSQLQQQQLLMGLNHCYYQLLQQHQQLIERFGLLENYIVEQNSDSRSPRAGRHPSDPEPRYPFDVVSERLLATASIPRKVAPKRSPLNDLSSQIPIDTIQARDMEVPLRLNLDEAVRPKKQRSPKSKPQDVVIGRRFPTPSRAGAAAMLAQQKTAAAPYRPGLSAGISGTAFQATSSVSSAVSSLPGPDNDRPVRREEDVPLSLFETLHETIYSEVATLISQNENRPHFLIELFRELQLLSSDYLRQRALYSIQELVTRYLTDEKVTQTKEKPWEVHSNASNLRQPDPTSTDDEDLKQTTKEICESGDRFDYAENVATTSSMSTPTSSTQPNGSWAETPFAQESLGDTVIHLDQLRHEYNIKRAAYFTRKALRRMRDYERKLATAGQPDPQGASPTVSSAPPPAVPSRDDPQSDGSMSDVPYPRIDTQQLDKQIKSIMTEIIPVLKEHMGDVCSQQLISYIRRLVLSLAEHPPESPAAMVQQPPHSQEFVRFFKNQLASILQDSLAKFEGRKMRDCGEDMLVEMSEILFNELAFFRLMQDLDDPKAKVKARLKQWREDSCTSQTSTETAVTQDEPQFPISMANQETEDDEEEEEVSSLTSSSSRDEDGLTSETEDNEKKLPQPQDEEEELGKTRDDAFAMELAATAEEKKVNITLAPSETKPFTRIGSDEDDEAEDEVASNGEPSETAVSRDAERAAASAPSDSQSEEEKNDGEKDDDVEELLSPNDLPSQLSVISKDELASQMEAEQLTLENDLLTSLQDVQELAGDPMALKAPGDDSTIANGSLTLNLTEEQPANNSSEA</sequence>
<reference evidence="6" key="1">
    <citation type="submission" date="2012-12" db="EMBL/GenBank/DDBJ databases">
        <authorList>
            <person name="Hellsten U."/>
            <person name="Grimwood J."/>
            <person name="Chapman J.A."/>
            <person name="Shapiro H."/>
            <person name="Aerts A."/>
            <person name="Otillar R.P."/>
            <person name="Terry A.Y."/>
            <person name="Boore J.L."/>
            <person name="Simakov O."/>
            <person name="Marletaz F."/>
            <person name="Cho S.-J."/>
            <person name="Edsinger-Gonzales E."/>
            <person name="Havlak P."/>
            <person name="Kuo D.-H."/>
            <person name="Larsson T."/>
            <person name="Lv J."/>
            <person name="Arendt D."/>
            <person name="Savage R."/>
            <person name="Osoegawa K."/>
            <person name="de Jong P."/>
            <person name="Lindberg D.R."/>
            <person name="Seaver E.C."/>
            <person name="Weisblat D.A."/>
            <person name="Putnam N.H."/>
            <person name="Grigoriev I.V."/>
            <person name="Rokhsar D.S."/>
        </authorList>
    </citation>
    <scope>NUCLEOTIDE SEQUENCE</scope>
    <source>
        <strain evidence="6">I ESC-2004</strain>
    </source>
</reference>
<feature type="compositionally biased region" description="Polar residues" evidence="2">
    <location>
        <begin position="931"/>
        <end position="950"/>
    </location>
</feature>
<evidence type="ECO:0000256" key="1">
    <source>
        <dbReference type="SAM" id="Coils"/>
    </source>
</evidence>
<feature type="region of interest" description="Disordered" evidence="2">
    <location>
        <begin position="1696"/>
        <end position="1879"/>
    </location>
</feature>
<evidence type="ECO:0000313" key="4">
    <source>
        <dbReference type="EMBL" id="ELT88152.1"/>
    </source>
</evidence>
<dbReference type="OrthoDB" id="2125770at2759"/>
<feature type="compositionally biased region" description="Acidic residues" evidence="2">
    <location>
        <begin position="1728"/>
        <end position="1738"/>
    </location>
</feature>
<feature type="compositionally biased region" description="Acidic residues" evidence="2">
    <location>
        <begin position="1812"/>
        <end position="1821"/>
    </location>
</feature>
<dbReference type="GO" id="GO:0034454">
    <property type="term" value="P:microtubule anchoring at centrosome"/>
    <property type="evidence" value="ECO:0007669"/>
    <property type="project" value="InterPro"/>
</dbReference>
<dbReference type="EnsemblMetazoa" id="CapteT228845">
    <property type="protein sequence ID" value="CapteP228845"/>
    <property type="gene ID" value="CapteG228845"/>
</dbReference>
<reference evidence="4 6" key="2">
    <citation type="journal article" date="2013" name="Nature">
        <title>Insights into bilaterian evolution from three spiralian genomes.</title>
        <authorList>
            <person name="Simakov O."/>
            <person name="Marletaz F."/>
            <person name="Cho S.J."/>
            <person name="Edsinger-Gonzales E."/>
            <person name="Havlak P."/>
            <person name="Hellsten U."/>
            <person name="Kuo D.H."/>
            <person name="Larsson T."/>
            <person name="Lv J."/>
            <person name="Arendt D."/>
            <person name="Savage R."/>
            <person name="Osoegawa K."/>
            <person name="de Jong P."/>
            <person name="Grimwood J."/>
            <person name="Chapman J.A."/>
            <person name="Shapiro H."/>
            <person name="Aerts A."/>
            <person name="Otillar R.P."/>
            <person name="Terry A.Y."/>
            <person name="Boore J.L."/>
            <person name="Grigoriev I.V."/>
            <person name="Lindberg D.R."/>
            <person name="Seaver E.C."/>
            <person name="Weisblat D.A."/>
            <person name="Putnam N.H."/>
            <person name="Rokhsar D.S."/>
        </authorList>
    </citation>
    <scope>NUCLEOTIDE SEQUENCE</scope>
    <source>
        <strain evidence="4 6">I ESC-2004</strain>
    </source>
</reference>
<dbReference type="OMA" id="DVNGTHF"/>
<feature type="region of interest" description="Disordered" evidence="2">
    <location>
        <begin position="1525"/>
        <end position="1566"/>
    </location>
</feature>
<feature type="compositionally biased region" description="Basic and acidic residues" evidence="2">
    <location>
        <begin position="74"/>
        <end position="110"/>
    </location>
</feature>
<feature type="region of interest" description="Disordered" evidence="2">
    <location>
        <begin position="422"/>
        <end position="446"/>
    </location>
</feature>